<evidence type="ECO:0000256" key="1">
    <source>
        <dbReference type="SAM" id="Coils"/>
    </source>
</evidence>
<keyword evidence="1" id="KW-0175">Coiled coil</keyword>
<sequence length="196" mass="23076">MRYTLDQIRQADVSAVQTMVSDLGIDIEGRSDPAQRPFKELYSELIVSIAENKNRKKDKDLPQSVLAKLQEFSLDGGAERKPPLAEDSVAKLSMIEGILSQGKERDAQRELEEQQLKKEIEERDYKIYERINYKFTEKQYIHLWDLNPVGQKTIDAVNAELSRNHERTSDQRLPIDELEEIFNDWKMKKRYLRKYE</sequence>
<dbReference type="EMBL" id="HBII01027783">
    <property type="protein sequence ID" value="CAE0352721.1"/>
    <property type="molecule type" value="Transcribed_RNA"/>
</dbReference>
<gene>
    <name evidence="2" type="ORF">EHAR0213_LOCUS11637</name>
</gene>
<organism evidence="2">
    <name type="scientific">Euplotes harpa</name>
    <dbReference type="NCBI Taxonomy" id="151035"/>
    <lineage>
        <taxon>Eukaryota</taxon>
        <taxon>Sar</taxon>
        <taxon>Alveolata</taxon>
        <taxon>Ciliophora</taxon>
        <taxon>Intramacronucleata</taxon>
        <taxon>Spirotrichea</taxon>
        <taxon>Hypotrichia</taxon>
        <taxon>Euplotida</taxon>
        <taxon>Euplotidae</taxon>
        <taxon>Euplotes</taxon>
    </lineage>
</organism>
<proteinExistence type="predicted"/>
<reference evidence="2" key="1">
    <citation type="submission" date="2021-01" db="EMBL/GenBank/DDBJ databases">
        <authorList>
            <person name="Corre E."/>
            <person name="Pelletier E."/>
            <person name="Niang G."/>
            <person name="Scheremetjew M."/>
            <person name="Finn R."/>
            <person name="Kale V."/>
            <person name="Holt S."/>
            <person name="Cochrane G."/>
            <person name="Meng A."/>
            <person name="Brown T."/>
            <person name="Cohen L."/>
        </authorList>
    </citation>
    <scope>NUCLEOTIDE SEQUENCE</scope>
    <source>
        <strain evidence="2">FSP1.4</strain>
    </source>
</reference>
<accession>A0A7S3JDX2</accession>
<evidence type="ECO:0000313" key="2">
    <source>
        <dbReference type="EMBL" id="CAE0352721.1"/>
    </source>
</evidence>
<protein>
    <submittedName>
        <fullName evidence="2">Uncharacterized protein</fullName>
    </submittedName>
</protein>
<feature type="coiled-coil region" evidence="1">
    <location>
        <begin position="104"/>
        <end position="131"/>
    </location>
</feature>
<dbReference type="AlphaFoldDB" id="A0A7S3JDX2"/>
<name>A0A7S3JDX2_9SPIT</name>